<feature type="non-terminal residue" evidence="2">
    <location>
        <position position="227"/>
    </location>
</feature>
<evidence type="ECO:0000313" key="2">
    <source>
        <dbReference type="EMBL" id="KNC74875.1"/>
    </source>
</evidence>
<feature type="region of interest" description="Disordered" evidence="1">
    <location>
        <begin position="138"/>
        <end position="181"/>
    </location>
</feature>
<sequence>MYHIEDDFDGLPTLLHGDSDVQCDDEYSELDLIMAKREREESLTLIPPIPRKRHMEPKKMPSMPSADGMRDGFLSTFYPSMPAPDQSSSVLEHVSEASVPRTAGLAPALEQPITIPPPIAREILSTETYTLYMSISRGTTSSPVSQQSIVDPSVEHTSQDKPAKENPKINSPADSVISADPTATEVLRTEPPSYMSFIKSNMWKEYQRRMMIDKSLVLDTVFDIATG</sequence>
<dbReference type="GeneID" id="25913092"/>
<reference evidence="2 3" key="1">
    <citation type="submission" date="2011-02" db="EMBL/GenBank/DDBJ databases">
        <title>The Genome Sequence of Sphaeroforma arctica JP610.</title>
        <authorList>
            <consortium name="The Broad Institute Genome Sequencing Platform"/>
            <person name="Russ C."/>
            <person name="Cuomo C."/>
            <person name="Young S.K."/>
            <person name="Zeng Q."/>
            <person name="Gargeya S."/>
            <person name="Alvarado L."/>
            <person name="Berlin A."/>
            <person name="Chapman S.B."/>
            <person name="Chen Z."/>
            <person name="Freedman E."/>
            <person name="Gellesch M."/>
            <person name="Goldberg J."/>
            <person name="Griggs A."/>
            <person name="Gujja S."/>
            <person name="Heilman E."/>
            <person name="Heiman D."/>
            <person name="Howarth C."/>
            <person name="Mehta T."/>
            <person name="Neiman D."/>
            <person name="Pearson M."/>
            <person name="Roberts A."/>
            <person name="Saif S."/>
            <person name="Shea T."/>
            <person name="Shenoy N."/>
            <person name="Sisk P."/>
            <person name="Stolte C."/>
            <person name="Sykes S."/>
            <person name="White J."/>
            <person name="Yandava C."/>
            <person name="Burger G."/>
            <person name="Gray M.W."/>
            <person name="Holland P.W.H."/>
            <person name="King N."/>
            <person name="Lang F.B.F."/>
            <person name="Roger A.J."/>
            <person name="Ruiz-Trillo I."/>
            <person name="Haas B."/>
            <person name="Nusbaum C."/>
            <person name="Birren B."/>
        </authorList>
    </citation>
    <scope>NUCLEOTIDE SEQUENCE [LARGE SCALE GENOMIC DNA]</scope>
    <source>
        <strain evidence="2 3">JP610</strain>
    </source>
</reference>
<evidence type="ECO:0000313" key="3">
    <source>
        <dbReference type="Proteomes" id="UP000054560"/>
    </source>
</evidence>
<evidence type="ECO:0000256" key="1">
    <source>
        <dbReference type="SAM" id="MobiDB-lite"/>
    </source>
</evidence>
<dbReference type="Proteomes" id="UP000054560">
    <property type="component" value="Unassembled WGS sequence"/>
</dbReference>
<accession>A0A0L0FDN9</accession>
<dbReference type="AlphaFoldDB" id="A0A0L0FDN9"/>
<keyword evidence="3" id="KW-1185">Reference proteome</keyword>
<organism evidence="2 3">
    <name type="scientific">Sphaeroforma arctica JP610</name>
    <dbReference type="NCBI Taxonomy" id="667725"/>
    <lineage>
        <taxon>Eukaryota</taxon>
        <taxon>Ichthyosporea</taxon>
        <taxon>Ichthyophonida</taxon>
        <taxon>Sphaeroforma</taxon>
    </lineage>
</organism>
<protein>
    <submittedName>
        <fullName evidence="2">Uncharacterized protein</fullName>
    </submittedName>
</protein>
<dbReference type="EMBL" id="KQ244016">
    <property type="protein sequence ID" value="KNC74875.1"/>
    <property type="molecule type" value="Genomic_DNA"/>
</dbReference>
<feature type="compositionally biased region" description="Basic and acidic residues" evidence="1">
    <location>
        <begin position="153"/>
        <end position="167"/>
    </location>
</feature>
<name>A0A0L0FDN9_9EUKA</name>
<gene>
    <name evidence="2" type="ORF">SARC_12588</name>
</gene>
<proteinExistence type="predicted"/>
<feature type="compositionally biased region" description="Polar residues" evidence="1">
    <location>
        <begin position="138"/>
        <end position="150"/>
    </location>
</feature>
<dbReference type="RefSeq" id="XP_014148777.1">
    <property type="nucleotide sequence ID" value="XM_014293302.1"/>
</dbReference>